<comment type="caution">
    <text evidence="9">The sequence shown here is derived from an EMBL/GenBank/DDBJ whole genome shotgun (WGS) entry which is preliminary data.</text>
</comment>
<dbReference type="Gene3D" id="3.80.10.10">
    <property type="entry name" value="Ribonuclease Inhibitor"/>
    <property type="match status" value="2"/>
</dbReference>
<dbReference type="PANTHER" id="PTHR48007:SF4">
    <property type="entry name" value="LEUCINE-RICH REPEAT RECEPTOR-LIKE PROTEIN KINASE PXC1"/>
    <property type="match status" value="1"/>
</dbReference>
<organism evidence="9 10">
    <name type="scientific">Rhododendron griersonianum</name>
    <dbReference type="NCBI Taxonomy" id="479676"/>
    <lineage>
        <taxon>Eukaryota</taxon>
        <taxon>Viridiplantae</taxon>
        <taxon>Streptophyta</taxon>
        <taxon>Embryophyta</taxon>
        <taxon>Tracheophyta</taxon>
        <taxon>Spermatophyta</taxon>
        <taxon>Magnoliopsida</taxon>
        <taxon>eudicotyledons</taxon>
        <taxon>Gunneridae</taxon>
        <taxon>Pentapetalae</taxon>
        <taxon>asterids</taxon>
        <taxon>Ericales</taxon>
        <taxon>Ericaceae</taxon>
        <taxon>Ericoideae</taxon>
        <taxon>Rhodoreae</taxon>
        <taxon>Rhododendron</taxon>
    </lineage>
</organism>
<feature type="signal peptide" evidence="7">
    <location>
        <begin position="1"/>
        <end position="16"/>
    </location>
</feature>
<evidence type="ECO:0000256" key="5">
    <source>
        <dbReference type="ARBA" id="ARBA00023136"/>
    </source>
</evidence>
<dbReference type="GO" id="GO:0016020">
    <property type="term" value="C:membrane"/>
    <property type="evidence" value="ECO:0007669"/>
    <property type="project" value="UniProtKB-SubCell"/>
</dbReference>
<keyword evidence="3 7" id="KW-0732">Signal</keyword>
<dbReference type="Pfam" id="PF12799">
    <property type="entry name" value="LRR_4"/>
    <property type="match status" value="1"/>
</dbReference>
<dbReference type="FunFam" id="3.80.10.10:FF:000041">
    <property type="entry name" value="LRR receptor-like serine/threonine-protein kinase ERECTA"/>
    <property type="match status" value="1"/>
</dbReference>
<feature type="chain" id="PRO_5043944292" description="Leucine-rich repeat-containing N-terminal plant-type domain-containing protein" evidence="7">
    <location>
        <begin position="17"/>
        <end position="278"/>
    </location>
</feature>
<reference evidence="9" key="1">
    <citation type="submission" date="2020-08" db="EMBL/GenBank/DDBJ databases">
        <title>Plant Genome Project.</title>
        <authorList>
            <person name="Zhang R.-G."/>
        </authorList>
    </citation>
    <scope>NUCLEOTIDE SEQUENCE</scope>
    <source>
        <strain evidence="9">WSP0</strain>
        <tissue evidence="9">Leaf</tissue>
    </source>
</reference>
<name>A0AAV6LHM3_9ERIC</name>
<evidence type="ECO:0000256" key="4">
    <source>
        <dbReference type="ARBA" id="ARBA00022737"/>
    </source>
</evidence>
<proteinExistence type="predicted"/>
<dbReference type="PANTHER" id="PTHR48007">
    <property type="entry name" value="LEUCINE-RICH REPEAT RECEPTOR-LIKE PROTEIN KINASE PXC1"/>
    <property type="match status" value="1"/>
</dbReference>
<keyword evidence="4" id="KW-0677">Repeat</keyword>
<keyword evidence="10" id="KW-1185">Reference proteome</keyword>
<dbReference type="SUPFAM" id="SSF52058">
    <property type="entry name" value="L domain-like"/>
    <property type="match status" value="1"/>
</dbReference>
<feature type="domain" description="Leucine-rich repeat-containing N-terminal plant-type" evidence="8">
    <location>
        <begin position="24"/>
        <end position="68"/>
    </location>
</feature>
<evidence type="ECO:0000256" key="6">
    <source>
        <dbReference type="ARBA" id="ARBA00023180"/>
    </source>
</evidence>
<evidence type="ECO:0000256" key="3">
    <source>
        <dbReference type="ARBA" id="ARBA00022729"/>
    </source>
</evidence>
<keyword evidence="2" id="KW-0433">Leucine-rich repeat</keyword>
<dbReference type="InterPro" id="IPR025875">
    <property type="entry name" value="Leu-rich_rpt_4"/>
</dbReference>
<comment type="subcellular location">
    <subcellularLocation>
        <location evidence="1">Membrane</location>
    </subcellularLocation>
</comment>
<dbReference type="PRINTS" id="PR00019">
    <property type="entry name" value="LEURICHRPT"/>
</dbReference>
<evidence type="ECO:0000259" key="8">
    <source>
        <dbReference type="Pfam" id="PF08263"/>
    </source>
</evidence>
<evidence type="ECO:0000256" key="7">
    <source>
        <dbReference type="SAM" id="SignalP"/>
    </source>
</evidence>
<dbReference type="InterPro" id="IPR046959">
    <property type="entry name" value="PRK1-6/SRF4-like"/>
</dbReference>
<sequence length="278" mass="30941">MESSLLFWVMMMSVLGWRCFGCLEQERHALLTLKANINYPYFDADGELSYWEAESTLSCCEWERVECNNSTGRVTGLSLAGAMTVDVEFVDGSPTWLEDEEVGYFNGSLFLPFEELVIDTRLLDDFFFLFLLSGLSSLKYLYLARNRLEGSNHSDRLSSLSNLEDLYFCGSCLNDNFLQSIGVLASLKVLALSNCCLRGNLPTQGLCELRNLQELDLSGNQLEGALPPCLGNLKDIRVLDLSDNQLTGNIASSPLITLTSLVYLSLSSNHFLVPLSFG</sequence>
<dbReference type="AlphaFoldDB" id="A0AAV6LHM3"/>
<dbReference type="EMBL" id="JACTNZ010000001">
    <property type="protein sequence ID" value="KAG5564230.1"/>
    <property type="molecule type" value="Genomic_DNA"/>
</dbReference>
<gene>
    <name evidence="9" type="ORF">RHGRI_000434</name>
</gene>
<dbReference type="InterPro" id="IPR032675">
    <property type="entry name" value="LRR_dom_sf"/>
</dbReference>
<dbReference type="Proteomes" id="UP000823749">
    <property type="component" value="Chromosome 1"/>
</dbReference>
<keyword evidence="5" id="KW-0472">Membrane</keyword>
<protein>
    <recommendedName>
        <fullName evidence="8">Leucine-rich repeat-containing N-terminal plant-type domain-containing protein</fullName>
    </recommendedName>
</protein>
<dbReference type="Pfam" id="PF08263">
    <property type="entry name" value="LRRNT_2"/>
    <property type="match status" value="1"/>
</dbReference>
<dbReference type="InterPro" id="IPR013210">
    <property type="entry name" value="LRR_N_plant-typ"/>
</dbReference>
<evidence type="ECO:0000313" key="10">
    <source>
        <dbReference type="Proteomes" id="UP000823749"/>
    </source>
</evidence>
<accession>A0AAV6LHM3</accession>
<evidence type="ECO:0000313" key="9">
    <source>
        <dbReference type="EMBL" id="KAG5564230.1"/>
    </source>
</evidence>
<keyword evidence="6" id="KW-0325">Glycoprotein</keyword>
<evidence type="ECO:0000256" key="2">
    <source>
        <dbReference type="ARBA" id="ARBA00022614"/>
    </source>
</evidence>
<evidence type="ECO:0000256" key="1">
    <source>
        <dbReference type="ARBA" id="ARBA00004370"/>
    </source>
</evidence>